<sequence length="69" mass="8053">MKKLIIAVLMALSIMSLGAKKEKAIPEMPDMQAQMEKADKIENYRAKKDVAWHKTEYNKVLKYLNKTRK</sequence>
<dbReference type="RefSeq" id="WP_012861747.1">
    <property type="nucleotide sequence ID" value="NC_013517.1"/>
</dbReference>
<dbReference type="STRING" id="526218.Sterm_2299"/>
<keyword evidence="1" id="KW-0732">Signal</keyword>
<reference evidence="3" key="1">
    <citation type="submission" date="2009-09" db="EMBL/GenBank/DDBJ databases">
        <title>The complete chromosome of Sebaldella termitidis ATCC 33386.</title>
        <authorList>
            <consortium name="US DOE Joint Genome Institute (JGI-PGF)"/>
            <person name="Lucas S."/>
            <person name="Copeland A."/>
            <person name="Lapidus A."/>
            <person name="Glavina del Rio T."/>
            <person name="Dalin E."/>
            <person name="Tice H."/>
            <person name="Bruce D."/>
            <person name="Goodwin L."/>
            <person name="Pitluck S."/>
            <person name="Kyrpides N."/>
            <person name="Mavromatis K."/>
            <person name="Ivanova N."/>
            <person name="Mikhailova N."/>
            <person name="Sims D."/>
            <person name="Meincke L."/>
            <person name="Brettin T."/>
            <person name="Detter J.C."/>
            <person name="Han C."/>
            <person name="Larimer F."/>
            <person name="Land M."/>
            <person name="Hauser L."/>
            <person name="Markowitz V."/>
            <person name="Cheng J.F."/>
            <person name="Hugenholtz P."/>
            <person name="Woyke T."/>
            <person name="Wu D."/>
            <person name="Eisen J.A."/>
        </authorList>
    </citation>
    <scope>NUCLEOTIDE SEQUENCE [LARGE SCALE GENOMIC DNA]</scope>
    <source>
        <strain evidence="3">ATCC 33386 / NCTC 11300</strain>
    </source>
</reference>
<evidence type="ECO:0000313" key="3">
    <source>
        <dbReference type="Proteomes" id="UP000000845"/>
    </source>
</evidence>
<proteinExistence type="predicted"/>
<accession>D1AKN7</accession>
<gene>
    <name evidence="2" type="ordered locus">Sterm_2299</name>
</gene>
<feature type="chain" id="PRO_5003019777" evidence="1">
    <location>
        <begin position="20"/>
        <end position="69"/>
    </location>
</feature>
<evidence type="ECO:0000256" key="1">
    <source>
        <dbReference type="SAM" id="SignalP"/>
    </source>
</evidence>
<evidence type="ECO:0000313" key="2">
    <source>
        <dbReference type="EMBL" id="ACZ09153.1"/>
    </source>
</evidence>
<name>D1AKN7_SEBTE</name>
<keyword evidence="3" id="KW-1185">Reference proteome</keyword>
<dbReference type="AlphaFoldDB" id="D1AKN7"/>
<protein>
    <submittedName>
        <fullName evidence="2">Uncharacterized protein</fullName>
    </submittedName>
</protein>
<dbReference type="HOGENOM" id="CLU_2791586_0_0_0"/>
<dbReference type="KEGG" id="str:Sterm_2299"/>
<reference evidence="2 3" key="2">
    <citation type="journal article" date="2010" name="Stand. Genomic Sci.">
        <title>Complete genome sequence of Sebaldella termitidis type strain (NCTC 11300).</title>
        <authorList>
            <person name="Harmon-Smith M."/>
            <person name="Celia L."/>
            <person name="Chertkov O."/>
            <person name="Lapidus A."/>
            <person name="Copeland A."/>
            <person name="Glavina Del Rio T."/>
            <person name="Nolan M."/>
            <person name="Lucas S."/>
            <person name="Tice H."/>
            <person name="Cheng J.F."/>
            <person name="Han C."/>
            <person name="Detter J.C."/>
            <person name="Bruce D."/>
            <person name="Goodwin L."/>
            <person name="Pitluck S."/>
            <person name="Pati A."/>
            <person name="Liolios K."/>
            <person name="Ivanova N."/>
            <person name="Mavromatis K."/>
            <person name="Mikhailova N."/>
            <person name="Chen A."/>
            <person name="Palaniappan K."/>
            <person name="Land M."/>
            <person name="Hauser L."/>
            <person name="Chang Y.J."/>
            <person name="Jeffries C.D."/>
            <person name="Brettin T."/>
            <person name="Goker M."/>
            <person name="Beck B."/>
            <person name="Bristow J."/>
            <person name="Eisen J.A."/>
            <person name="Markowitz V."/>
            <person name="Hugenholtz P."/>
            <person name="Kyrpides N.C."/>
            <person name="Klenk H.P."/>
            <person name="Chen F."/>
        </authorList>
    </citation>
    <scope>NUCLEOTIDE SEQUENCE [LARGE SCALE GENOMIC DNA]</scope>
    <source>
        <strain evidence="3">ATCC 33386 / NCTC 11300</strain>
    </source>
</reference>
<organism evidence="2 3">
    <name type="scientific">Sebaldella termitidis (strain ATCC 33386 / NCTC 11300)</name>
    <dbReference type="NCBI Taxonomy" id="526218"/>
    <lineage>
        <taxon>Bacteria</taxon>
        <taxon>Fusobacteriati</taxon>
        <taxon>Fusobacteriota</taxon>
        <taxon>Fusobacteriia</taxon>
        <taxon>Fusobacteriales</taxon>
        <taxon>Leptotrichiaceae</taxon>
        <taxon>Sebaldella</taxon>
    </lineage>
</organism>
<dbReference type="Proteomes" id="UP000000845">
    <property type="component" value="Chromosome"/>
</dbReference>
<feature type="signal peptide" evidence="1">
    <location>
        <begin position="1"/>
        <end position="19"/>
    </location>
</feature>
<dbReference type="EMBL" id="CP001739">
    <property type="protein sequence ID" value="ACZ09153.1"/>
    <property type="molecule type" value="Genomic_DNA"/>
</dbReference>